<dbReference type="PANTHER" id="PTHR43591">
    <property type="entry name" value="METHYLTRANSFERASE"/>
    <property type="match status" value="1"/>
</dbReference>
<accession>A0A1S1NLS2</accession>
<keyword evidence="3" id="KW-0489">Methyltransferase</keyword>
<evidence type="ECO:0000313" key="2">
    <source>
        <dbReference type="EMBL" id="OHV05112.1"/>
    </source>
</evidence>
<keyword evidence="3" id="KW-0830">Ubiquinone</keyword>
<comment type="caution">
    <text evidence="2">The sequence shown here is derived from an EMBL/GenBank/DDBJ whole genome shotgun (WGS) entry which is preliminary data.</text>
</comment>
<feature type="domain" description="Methyltransferase type 11" evidence="1">
    <location>
        <begin position="63"/>
        <end position="144"/>
    </location>
</feature>
<dbReference type="AlphaFoldDB" id="A0A1S1NLS2"/>
<dbReference type="EMBL" id="PPEA01000611">
    <property type="protein sequence ID" value="PQM45608.1"/>
    <property type="molecule type" value="Genomic_DNA"/>
</dbReference>
<dbReference type="GO" id="GO:0032259">
    <property type="term" value="P:methylation"/>
    <property type="evidence" value="ECO:0007669"/>
    <property type="project" value="UniProtKB-KW"/>
</dbReference>
<gene>
    <name evidence="3" type="primary">ubiE</name>
    <name evidence="2" type="ORF">BKN37_06970</name>
    <name evidence="3" type="ORF">C1Y40_04198</name>
</gene>
<reference evidence="3 5" key="2">
    <citation type="journal article" date="2017" name="Int. J. Syst. Evol. Microbiol.">
        <title>Mycobacterium talmoniae sp. nov., a slowly growing mycobacterium isolated from human respiratory samples.</title>
        <authorList>
            <person name="Davidson R.M."/>
            <person name="DeGroote M.A."/>
            <person name="Marola J.L."/>
            <person name="Buss S."/>
            <person name="Jones V."/>
            <person name="McNeil M.R."/>
            <person name="Freifeld A.G."/>
            <person name="Elaine Epperson L."/>
            <person name="Hasan N.A."/>
            <person name="Jackson M."/>
            <person name="Iwen P.C."/>
            <person name="Salfinger M."/>
            <person name="Strong M."/>
        </authorList>
    </citation>
    <scope>NUCLEOTIDE SEQUENCE [LARGE SCALE GENOMIC DNA]</scope>
    <source>
        <strain evidence="3 5">ATCC BAA-2683</strain>
    </source>
</reference>
<dbReference type="Pfam" id="PF08241">
    <property type="entry name" value="Methyltransf_11"/>
    <property type="match status" value="1"/>
</dbReference>
<dbReference type="EC" id="2.1.1.163" evidence="3"/>
<sequence>MSLSPPAFARDPATAAYYHQRAAEYDEWYLGQGLYRDRERPGWGAEVDHIVGLVAQLPAARTLDVACGSGFLTRHLRGVVVGADQSSAMVALTQRRLPRGVAIVADALALPFADHAFDRILTGHFYGHLPDQERAAFLAEARRLAGELIVIDSALRPGIEPEQWQERTLNDGSRHRVYKRYLTGRQLADELGGQVLFDGTWFVAAQARWDGAKGAAHTQSPC</sequence>
<keyword evidence="4" id="KW-1185">Reference proteome</keyword>
<dbReference type="InterPro" id="IPR029063">
    <property type="entry name" value="SAM-dependent_MTases_sf"/>
</dbReference>
<dbReference type="Proteomes" id="UP000238296">
    <property type="component" value="Unassembled WGS sequence"/>
</dbReference>
<proteinExistence type="predicted"/>
<keyword evidence="3" id="KW-0808">Transferase</keyword>
<dbReference type="SUPFAM" id="SSF53335">
    <property type="entry name" value="S-adenosyl-L-methionine-dependent methyltransferases"/>
    <property type="match status" value="1"/>
</dbReference>
<reference evidence="3" key="3">
    <citation type="submission" date="2018-01" db="EMBL/GenBank/DDBJ databases">
        <authorList>
            <person name="Gaut B.S."/>
            <person name="Morton B.R."/>
            <person name="Clegg M.T."/>
            <person name="Duvall M.R."/>
        </authorList>
    </citation>
    <scope>NUCLEOTIDE SEQUENCE</scope>
    <source>
        <strain evidence="3">ATCC BAA-2683</strain>
    </source>
</reference>
<protein>
    <submittedName>
        <fullName evidence="3">Ubiquinone/menaquinone biosynthesis C-methyltransferase UbiE</fullName>
        <ecNumber evidence="3">2.1.1.163</ecNumber>
    </submittedName>
</protein>
<reference evidence="2 4" key="1">
    <citation type="submission" date="2016-10" db="EMBL/GenBank/DDBJ databases">
        <title>Genome sequence of Mycobacterium talmonii.</title>
        <authorList>
            <person name="Greninger A.L."/>
            <person name="Elliott B."/>
            <person name="Vasireddy S."/>
            <person name="Vasireddy R."/>
        </authorList>
    </citation>
    <scope>NUCLEOTIDE SEQUENCE [LARGE SCALE GENOMIC DNA]</scope>
    <source>
        <strain evidence="2">MO-5499</strain>
        <strain evidence="4">NE-TNMC-100812</strain>
    </source>
</reference>
<dbReference type="EMBL" id="MLQM01000023">
    <property type="protein sequence ID" value="OHV05112.1"/>
    <property type="molecule type" value="Genomic_DNA"/>
</dbReference>
<evidence type="ECO:0000313" key="3">
    <source>
        <dbReference type="EMBL" id="PQM45608.1"/>
    </source>
</evidence>
<dbReference type="Proteomes" id="UP000179734">
    <property type="component" value="Unassembled WGS sequence"/>
</dbReference>
<name>A0A1S1NLS2_9MYCO</name>
<dbReference type="Gene3D" id="3.40.50.150">
    <property type="entry name" value="Vaccinia Virus protein VP39"/>
    <property type="match status" value="1"/>
</dbReference>
<dbReference type="InterPro" id="IPR013216">
    <property type="entry name" value="Methyltransf_11"/>
</dbReference>
<evidence type="ECO:0000259" key="1">
    <source>
        <dbReference type="Pfam" id="PF08241"/>
    </source>
</evidence>
<evidence type="ECO:0000313" key="5">
    <source>
        <dbReference type="Proteomes" id="UP000238296"/>
    </source>
</evidence>
<dbReference type="GO" id="GO:0043770">
    <property type="term" value="F:demethylmenaquinone methyltransferase activity"/>
    <property type="evidence" value="ECO:0007669"/>
    <property type="project" value="UniProtKB-EC"/>
</dbReference>
<dbReference type="RefSeq" id="WP_071023734.1">
    <property type="nucleotide sequence ID" value="NZ_MLQM01000023.1"/>
</dbReference>
<dbReference type="GO" id="GO:0008757">
    <property type="term" value="F:S-adenosylmethionine-dependent methyltransferase activity"/>
    <property type="evidence" value="ECO:0007669"/>
    <property type="project" value="InterPro"/>
</dbReference>
<organism evidence="2 4">
    <name type="scientific">Mycobacterium talmoniae</name>
    <dbReference type="NCBI Taxonomy" id="1858794"/>
    <lineage>
        <taxon>Bacteria</taxon>
        <taxon>Bacillati</taxon>
        <taxon>Actinomycetota</taxon>
        <taxon>Actinomycetes</taxon>
        <taxon>Mycobacteriales</taxon>
        <taxon>Mycobacteriaceae</taxon>
        <taxon>Mycobacterium</taxon>
    </lineage>
</organism>
<dbReference type="CDD" id="cd02440">
    <property type="entry name" value="AdoMet_MTases"/>
    <property type="match status" value="1"/>
</dbReference>
<evidence type="ECO:0000313" key="4">
    <source>
        <dbReference type="Proteomes" id="UP000179734"/>
    </source>
</evidence>